<evidence type="ECO:0000313" key="1">
    <source>
        <dbReference type="EMBL" id="CAB4874593.1"/>
    </source>
</evidence>
<dbReference type="AlphaFoldDB" id="A0A6J7E4C9"/>
<sequence length="79" mass="8311">MIIPALNGTGAGLGELTGGIVLTDFALKITRANYLKAGACPSNKKWAIKTTVIYSKLKGELTNPSPAQNIVTYNNTCKA</sequence>
<dbReference type="EMBL" id="CAFBLU010000012">
    <property type="protein sequence ID" value="CAB4874593.1"/>
    <property type="molecule type" value="Genomic_DNA"/>
</dbReference>
<proteinExistence type="predicted"/>
<organism evidence="1">
    <name type="scientific">freshwater metagenome</name>
    <dbReference type="NCBI Taxonomy" id="449393"/>
    <lineage>
        <taxon>unclassified sequences</taxon>
        <taxon>metagenomes</taxon>
        <taxon>ecological metagenomes</taxon>
    </lineage>
</organism>
<protein>
    <submittedName>
        <fullName evidence="1">Unannotated protein</fullName>
    </submittedName>
</protein>
<name>A0A6J7E4C9_9ZZZZ</name>
<reference evidence="1" key="1">
    <citation type="submission" date="2020-05" db="EMBL/GenBank/DDBJ databases">
        <authorList>
            <person name="Chiriac C."/>
            <person name="Salcher M."/>
            <person name="Ghai R."/>
            <person name="Kavagutti S V."/>
        </authorList>
    </citation>
    <scope>NUCLEOTIDE SEQUENCE</scope>
</reference>
<accession>A0A6J7E4C9</accession>
<gene>
    <name evidence="1" type="ORF">UFOPK3444_00938</name>
</gene>